<protein>
    <submittedName>
        <fullName evidence="1">Uncharacterized protein</fullName>
    </submittedName>
</protein>
<keyword evidence="2" id="KW-1185">Reference proteome</keyword>
<proteinExistence type="predicted"/>
<organism evidence="1 2">
    <name type="scientific">Actinomadura viridis</name>
    <dbReference type="NCBI Taxonomy" id="58110"/>
    <lineage>
        <taxon>Bacteria</taxon>
        <taxon>Bacillati</taxon>
        <taxon>Actinomycetota</taxon>
        <taxon>Actinomycetes</taxon>
        <taxon>Streptosporangiales</taxon>
        <taxon>Thermomonosporaceae</taxon>
        <taxon>Actinomadura</taxon>
    </lineage>
</organism>
<evidence type="ECO:0000313" key="1">
    <source>
        <dbReference type="EMBL" id="MBG6089814.1"/>
    </source>
</evidence>
<sequence>MADTTTKTRCETVDQIVRWEDVTEGDLVLYGGRLELVTGITSISTLSVPLRLRLEGHIAPVTVSRKGLTAVARYVETAGE</sequence>
<gene>
    <name evidence="1" type="ORF">IW256_003927</name>
</gene>
<accession>A0A931DJD7</accession>
<dbReference type="EMBL" id="JADOUA010000001">
    <property type="protein sequence ID" value="MBG6089814.1"/>
    <property type="molecule type" value="Genomic_DNA"/>
</dbReference>
<reference evidence="1" key="1">
    <citation type="submission" date="2020-11" db="EMBL/GenBank/DDBJ databases">
        <title>Sequencing the genomes of 1000 actinobacteria strains.</title>
        <authorList>
            <person name="Klenk H.-P."/>
        </authorList>
    </citation>
    <scope>NUCLEOTIDE SEQUENCE</scope>
    <source>
        <strain evidence="1">DSM 43175</strain>
    </source>
</reference>
<dbReference type="Proteomes" id="UP000614047">
    <property type="component" value="Unassembled WGS sequence"/>
</dbReference>
<name>A0A931DJD7_9ACTN</name>
<evidence type="ECO:0000313" key="2">
    <source>
        <dbReference type="Proteomes" id="UP000614047"/>
    </source>
</evidence>
<comment type="caution">
    <text evidence="1">The sequence shown here is derived from an EMBL/GenBank/DDBJ whole genome shotgun (WGS) entry which is preliminary data.</text>
</comment>
<dbReference type="AlphaFoldDB" id="A0A931DJD7"/>
<dbReference type="RefSeq" id="WP_197012360.1">
    <property type="nucleotide sequence ID" value="NZ_BAABES010000010.1"/>
</dbReference>